<comment type="caution">
    <text evidence="4">The sequence shown here is derived from an EMBL/GenBank/DDBJ whole genome shotgun (WGS) entry which is preliminary data.</text>
</comment>
<proteinExistence type="predicted"/>
<keyword evidence="5" id="KW-1185">Reference proteome</keyword>
<keyword evidence="1 2" id="KW-0175">Coiled coil</keyword>
<dbReference type="OrthoDB" id="6766775at2759"/>
<name>A0A1R2C9N0_9CILI</name>
<evidence type="ECO:0000256" key="1">
    <source>
        <dbReference type="ARBA" id="ARBA00023054"/>
    </source>
</evidence>
<organism evidence="4 5">
    <name type="scientific">Stentor coeruleus</name>
    <dbReference type="NCBI Taxonomy" id="5963"/>
    <lineage>
        <taxon>Eukaryota</taxon>
        <taxon>Sar</taxon>
        <taxon>Alveolata</taxon>
        <taxon>Ciliophora</taxon>
        <taxon>Postciliodesmatophora</taxon>
        <taxon>Heterotrichea</taxon>
        <taxon>Heterotrichida</taxon>
        <taxon>Stentoridae</taxon>
        <taxon>Stentor</taxon>
    </lineage>
</organism>
<dbReference type="Pfam" id="PF21773">
    <property type="entry name" value="ODAD1_CC"/>
    <property type="match status" value="1"/>
</dbReference>
<evidence type="ECO:0000256" key="2">
    <source>
        <dbReference type="SAM" id="Coils"/>
    </source>
</evidence>
<feature type="domain" description="ODAD1 central coiled coil region" evidence="3">
    <location>
        <begin position="76"/>
        <end position="324"/>
    </location>
</feature>
<dbReference type="Proteomes" id="UP000187209">
    <property type="component" value="Unassembled WGS sequence"/>
</dbReference>
<gene>
    <name evidence="4" type="ORF">SteCoe_12905</name>
</gene>
<evidence type="ECO:0000313" key="5">
    <source>
        <dbReference type="Proteomes" id="UP000187209"/>
    </source>
</evidence>
<accession>A0A1R2C9N0</accession>
<dbReference type="AlphaFoldDB" id="A0A1R2C9N0"/>
<sequence>MLNPPRIPKILTRSSLAKESKPSFLEKDIETLTLSLECEKREAAFLEEQIKLMHFEISSLPKPQRSNLNTIKASLSVQEKKLDQEKNTLNQLRYHNKQLRDKIDSYRMEKSSNKQSLNIIKDTLDKTSRAANTKASELLKIYESENLQKQKIGMIRSKSVSQRSKYEEKLTTLASFLKNTNSKSKIIYEESIYQVQGVEVIGILKNMSRVFEKLTHNKKKNIDAYIRHINNLINGFEEVKKATGLYKVEDIVTAFIKSEEQGQAILHYFNTLSTDIEKLDDELRKNTERIFLIEGNKNQGDLNVQGCLDKVIQEFDSIMKKVQIKKQEVGFYGEITQNSLQNMIKIYRLLLMAGFKSDFHTSEEVERIDKLNEENFEILLGSIEEFVGFLIMVTHSKMKKVEYLHKLGQGDKNKSQSSQRFRIHELIEENDICEDPEFEEIRVPISLEEMRQRAKNIFEKRRNLVKGKLGTAETYYASTSHTALRNEL</sequence>
<dbReference type="PANTHER" id="PTHR21694">
    <property type="entry name" value="COILED-COIL DOMAIN-CONTAINING PROTEIN 63"/>
    <property type="match status" value="1"/>
</dbReference>
<feature type="coiled-coil region" evidence="2">
    <location>
        <begin position="82"/>
        <end position="109"/>
    </location>
</feature>
<evidence type="ECO:0000259" key="3">
    <source>
        <dbReference type="Pfam" id="PF21773"/>
    </source>
</evidence>
<dbReference type="PANTHER" id="PTHR21694:SF18">
    <property type="entry name" value="COILED-COIL DOMAIN-CONTAINING PROTEIN 63"/>
    <property type="match status" value="1"/>
</dbReference>
<reference evidence="4 5" key="1">
    <citation type="submission" date="2016-11" db="EMBL/GenBank/DDBJ databases">
        <title>The macronuclear genome of Stentor coeruleus: a giant cell with tiny introns.</title>
        <authorList>
            <person name="Slabodnick M."/>
            <person name="Ruby J.G."/>
            <person name="Reiff S.B."/>
            <person name="Swart E.C."/>
            <person name="Gosai S."/>
            <person name="Prabakaran S."/>
            <person name="Witkowska E."/>
            <person name="Larue G.E."/>
            <person name="Fisher S."/>
            <person name="Freeman R.M."/>
            <person name="Gunawardena J."/>
            <person name="Chu W."/>
            <person name="Stover N.A."/>
            <person name="Gregory B.D."/>
            <person name="Nowacki M."/>
            <person name="Derisi J."/>
            <person name="Roy S.W."/>
            <person name="Marshall W.F."/>
            <person name="Sood P."/>
        </authorList>
    </citation>
    <scope>NUCLEOTIDE SEQUENCE [LARGE SCALE GENOMIC DNA]</scope>
    <source>
        <strain evidence="4">WM001</strain>
    </source>
</reference>
<dbReference type="InterPro" id="IPR049258">
    <property type="entry name" value="ODAD1_CC"/>
</dbReference>
<protein>
    <recommendedName>
        <fullName evidence="3">ODAD1 central coiled coil region domain-containing protein</fullName>
    </recommendedName>
</protein>
<evidence type="ECO:0000313" key="4">
    <source>
        <dbReference type="EMBL" id="OMJ85712.1"/>
    </source>
</evidence>
<dbReference type="InterPro" id="IPR051876">
    <property type="entry name" value="ODA-DC/CCD"/>
</dbReference>
<dbReference type="EMBL" id="MPUH01000228">
    <property type="protein sequence ID" value="OMJ85712.1"/>
    <property type="molecule type" value="Genomic_DNA"/>
</dbReference>